<dbReference type="SUPFAM" id="SSF48008">
    <property type="entry name" value="GntR ligand-binding domain-like"/>
    <property type="match status" value="1"/>
</dbReference>
<proteinExistence type="predicted"/>
<evidence type="ECO:0000313" key="5">
    <source>
        <dbReference type="EMBL" id="GHC57729.1"/>
    </source>
</evidence>
<evidence type="ECO:0000313" key="6">
    <source>
        <dbReference type="Proteomes" id="UP000608923"/>
    </source>
</evidence>
<dbReference type="InterPro" id="IPR036388">
    <property type="entry name" value="WH-like_DNA-bd_sf"/>
</dbReference>
<dbReference type="PANTHER" id="PTHR43537">
    <property type="entry name" value="TRANSCRIPTIONAL REGULATOR, GNTR FAMILY"/>
    <property type="match status" value="1"/>
</dbReference>
<reference evidence="6" key="1">
    <citation type="journal article" date="2019" name="Int. J. Syst. Evol. Microbiol.">
        <title>The Global Catalogue of Microorganisms (GCM) 10K type strain sequencing project: providing services to taxonomists for standard genome sequencing and annotation.</title>
        <authorList>
            <consortium name="The Broad Institute Genomics Platform"/>
            <consortium name="The Broad Institute Genome Sequencing Center for Infectious Disease"/>
            <person name="Wu L."/>
            <person name="Ma J."/>
        </authorList>
    </citation>
    <scope>NUCLEOTIDE SEQUENCE [LARGE SCALE GENOMIC DNA]</scope>
    <source>
        <strain evidence="6">KCTC 42083</strain>
    </source>
</reference>
<dbReference type="GO" id="GO:0003700">
    <property type="term" value="F:DNA-binding transcription factor activity"/>
    <property type="evidence" value="ECO:0007669"/>
    <property type="project" value="InterPro"/>
</dbReference>
<protein>
    <submittedName>
        <fullName evidence="5">GntR family transcriptional regulator</fullName>
    </submittedName>
</protein>
<dbReference type="SMART" id="SM00345">
    <property type="entry name" value="HTH_GNTR"/>
    <property type="match status" value="1"/>
</dbReference>
<dbReference type="InterPro" id="IPR000524">
    <property type="entry name" value="Tscrpt_reg_HTH_GntR"/>
</dbReference>
<dbReference type="InterPro" id="IPR011711">
    <property type="entry name" value="GntR_C"/>
</dbReference>
<keyword evidence="6" id="KW-1185">Reference proteome</keyword>
<name>A0A8H9IK94_9BURK</name>
<comment type="caution">
    <text evidence="5">The sequence shown here is derived from an EMBL/GenBank/DDBJ whole genome shotgun (WGS) entry which is preliminary data.</text>
</comment>
<feature type="domain" description="HTH gntR-type" evidence="4">
    <location>
        <begin position="19"/>
        <end position="85"/>
    </location>
</feature>
<dbReference type="Proteomes" id="UP000608923">
    <property type="component" value="Unassembled WGS sequence"/>
</dbReference>
<keyword evidence="1" id="KW-0805">Transcription regulation</keyword>
<dbReference type="Pfam" id="PF00392">
    <property type="entry name" value="GntR"/>
    <property type="match status" value="1"/>
</dbReference>
<dbReference type="PROSITE" id="PS50949">
    <property type="entry name" value="HTH_GNTR"/>
    <property type="match status" value="1"/>
</dbReference>
<dbReference type="EMBL" id="BMZN01000005">
    <property type="protein sequence ID" value="GHC57729.1"/>
    <property type="molecule type" value="Genomic_DNA"/>
</dbReference>
<sequence>MRQTPGELMAANPYKKREPNIREQVYGMLRQDISLGKIGFDVRLVDNEIAASLNVSRMPVREALLQLKNEGVLDGTSRGFVLRVYTPQEIEDIYAVRALLEPPAAQLACVNQSKVGILALEQALSRIEATHQQGDPIDNIQANWAFRSAWISMVPNKQLVDTMERLHDRADQARTACLQDAQFRLETMQRAKAICTAFSERQEKQAAQLILENLLICGSAYCIKQAELLA</sequence>
<keyword evidence="2" id="KW-0238">DNA-binding</keyword>
<keyword evidence="3" id="KW-0804">Transcription</keyword>
<dbReference type="GO" id="GO:0003677">
    <property type="term" value="F:DNA binding"/>
    <property type="evidence" value="ECO:0007669"/>
    <property type="project" value="UniProtKB-KW"/>
</dbReference>
<dbReference type="SUPFAM" id="SSF46785">
    <property type="entry name" value="Winged helix' DNA-binding domain"/>
    <property type="match status" value="1"/>
</dbReference>
<evidence type="ECO:0000256" key="3">
    <source>
        <dbReference type="ARBA" id="ARBA00023163"/>
    </source>
</evidence>
<dbReference type="AlphaFoldDB" id="A0A8H9IK94"/>
<dbReference type="PANTHER" id="PTHR43537:SF24">
    <property type="entry name" value="GLUCONATE OPERON TRANSCRIPTIONAL REPRESSOR"/>
    <property type="match status" value="1"/>
</dbReference>
<evidence type="ECO:0000256" key="2">
    <source>
        <dbReference type="ARBA" id="ARBA00023125"/>
    </source>
</evidence>
<evidence type="ECO:0000256" key="1">
    <source>
        <dbReference type="ARBA" id="ARBA00023015"/>
    </source>
</evidence>
<gene>
    <name evidence="5" type="ORF">GCM10010096_33660</name>
</gene>
<dbReference type="InterPro" id="IPR008920">
    <property type="entry name" value="TF_FadR/GntR_C"/>
</dbReference>
<dbReference type="Pfam" id="PF07729">
    <property type="entry name" value="FCD"/>
    <property type="match status" value="1"/>
</dbReference>
<dbReference type="Gene3D" id="1.10.10.10">
    <property type="entry name" value="Winged helix-like DNA-binding domain superfamily/Winged helix DNA-binding domain"/>
    <property type="match status" value="1"/>
</dbReference>
<dbReference type="SMART" id="SM00895">
    <property type="entry name" value="FCD"/>
    <property type="match status" value="1"/>
</dbReference>
<organism evidence="5 6">
    <name type="scientific">Alcaligenes pakistanensis</name>
    <dbReference type="NCBI Taxonomy" id="1482717"/>
    <lineage>
        <taxon>Bacteria</taxon>
        <taxon>Pseudomonadati</taxon>
        <taxon>Pseudomonadota</taxon>
        <taxon>Betaproteobacteria</taxon>
        <taxon>Burkholderiales</taxon>
        <taxon>Alcaligenaceae</taxon>
        <taxon>Alcaligenes</taxon>
    </lineage>
</organism>
<evidence type="ECO:0000259" key="4">
    <source>
        <dbReference type="PROSITE" id="PS50949"/>
    </source>
</evidence>
<accession>A0A8H9IK94</accession>
<dbReference type="InterPro" id="IPR036390">
    <property type="entry name" value="WH_DNA-bd_sf"/>
</dbReference>
<dbReference type="Gene3D" id="1.20.120.530">
    <property type="entry name" value="GntR ligand-binding domain-like"/>
    <property type="match status" value="1"/>
</dbReference>